<dbReference type="AlphaFoldDB" id="A0A9Q2FNH9"/>
<dbReference type="Proteomes" id="UP000661006">
    <property type="component" value="Unassembled WGS sequence"/>
</dbReference>
<comment type="caution">
    <text evidence="1">The sequence shown here is derived from an EMBL/GenBank/DDBJ whole genome shotgun (WGS) entry which is preliminary data.</text>
</comment>
<protein>
    <submittedName>
        <fullName evidence="1">Uncharacterized protein</fullName>
    </submittedName>
</protein>
<organism evidence="1 2">
    <name type="scientific">Gluconobacter japonicus</name>
    <dbReference type="NCBI Taxonomy" id="376620"/>
    <lineage>
        <taxon>Bacteria</taxon>
        <taxon>Pseudomonadati</taxon>
        <taxon>Pseudomonadota</taxon>
        <taxon>Alphaproteobacteria</taxon>
        <taxon>Acetobacterales</taxon>
        <taxon>Acetobacteraceae</taxon>
        <taxon>Gluconobacter</taxon>
    </lineage>
</organism>
<name>A0A9Q2FNH9_GLUJA</name>
<reference evidence="1" key="2">
    <citation type="submission" date="2020-11" db="EMBL/GenBank/DDBJ databases">
        <title>Description of novel Gluconobacter species.</title>
        <authorList>
            <person name="Cleenwerck I."/>
            <person name="Cnockaert M."/>
            <person name="Borremans W."/>
            <person name="Wieme A.D."/>
            <person name="De Vuyst L."/>
            <person name="Vandamme P."/>
        </authorList>
    </citation>
    <scope>NUCLEOTIDE SEQUENCE</scope>
    <source>
        <strain evidence="1">R71697</strain>
    </source>
</reference>
<dbReference type="EMBL" id="JABCQN010000015">
    <property type="protein sequence ID" value="MBF0872138.1"/>
    <property type="molecule type" value="Genomic_DNA"/>
</dbReference>
<evidence type="ECO:0000313" key="2">
    <source>
        <dbReference type="Proteomes" id="UP000661006"/>
    </source>
</evidence>
<accession>A0A9Q2FNH9</accession>
<evidence type="ECO:0000313" key="1">
    <source>
        <dbReference type="EMBL" id="MBF0872138.1"/>
    </source>
</evidence>
<sequence>MSDETIPCQRDPQLGSKIDEFAEILKTQSHKLNPFGLSEVEFYDSGIFEGSIQRVRGQISASMGEKKIFVKHVLNYMQDNKYIQDWIEAGGSNRHDYSVTLNNGKIAAIELKGCLDGNNTNISARPPHAHEFIVWSVCQNKGADPRHNVWSGIHTRFSADIISEQKRVDGLVVWDWLCGTTARKCPKIEQYGREITEIGPYKLPPPCIYLFPETIPSPRNNPNPRPHTIEGVGILDAMNKCFGGSNNELNYVHFDAAMNGVELVRTTTIDRNGVVVKKSKPTPIRRS</sequence>
<gene>
    <name evidence="1" type="ORF">HKD32_15070</name>
</gene>
<proteinExistence type="predicted"/>
<dbReference type="RefSeq" id="WP_194258398.1">
    <property type="nucleotide sequence ID" value="NZ_JABCQN010000015.1"/>
</dbReference>
<reference evidence="1" key="1">
    <citation type="submission" date="2020-04" db="EMBL/GenBank/DDBJ databases">
        <authorList>
            <person name="Sombolestani A."/>
        </authorList>
    </citation>
    <scope>NUCLEOTIDE SEQUENCE</scope>
    <source>
        <strain evidence="1">R71697</strain>
    </source>
</reference>
<dbReference type="GeneID" id="81476015"/>